<evidence type="ECO:0000313" key="1">
    <source>
        <dbReference type="EMBL" id="NHC15754.1"/>
    </source>
</evidence>
<gene>
    <name evidence="1" type="ORF">G9H71_18390</name>
</gene>
<dbReference type="PANTHER" id="PTHR31793:SF24">
    <property type="entry name" value="LONG-CHAIN ACYL-COA THIOESTERASE FADM"/>
    <property type="match status" value="1"/>
</dbReference>
<proteinExistence type="predicted"/>
<accession>A0ABX0GXS7</accession>
<protein>
    <submittedName>
        <fullName evidence="1">Acyl-CoA thioesterase</fullName>
    </submittedName>
</protein>
<reference evidence="1 2" key="1">
    <citation type="submission" date="2020-03" db="EMBL/GenBank/DDBJ databases">
        <title>Two novel Motilibacter sp.</title>
        <authorList>
            <person name="Liu S."/>
        </authorList>
    </citation>
    <scope>NUCLEOTIDE SEQUENCE [LARGE SCALE GENOMIC DNA]</scope>
    <source>
        <strain evidence="1 2">E257</strain>
    </source>
</reference>
<comment type="caution">
    <text evidence="1">The sequence shown here is derived from an EMBL/GenBank/DDBJ whole genome shotgun (WGS) entry which is preliminary data.</text>
</comment>
<evidence type="ECO:0000313" key="2">
    <source>
        <dbReference type="Proteomes" id="UP000800981"/>
    </source>
</evidence>
<dbReference type="EMBL" id="JAANNP010000052">
    <property type="protein sequence ID" value="NHC15754.1"/>
    <property type="molecule type" value="Genomic_DNA"/>
</dbReference>
<dbReference type="CDD" id="cd00586">
    <property type="entry name" value="4HBT"/>
    <property type="match status" value="1"/>
</dbReference>
<dbReference type="InterPro" id="IPR050563">
    <property type="entry name" value="4-hydroxybenzoyl-CoA_TE"/>
</dbReference>
<dbReference type="Gene3D" id="3.10.129.10">
    <property type="entry name" value="Hotdog Thioesterase"/>
    <property type="match status" value="1"/>
</dbReference>
<keyword evidence="2" id="KW-1185">Reference proteome</keyword>
<organism evidence="1 2">
    <name type="scientific">Motilibacter deserti</name>
    <dbReference type="NCBI Taxonomy" id="2714956"/>
    <lineage>
        <taxon>Bacteria</taxon>
        <taxon>Bacillati</taxon>
        <taxon>Actinomycetota</taxon>
        <taxon>Actinomycetes</taxon>
        <taxon>Motilibacterales</taxon>
        <taxon>Motilibacteraceae</taxon>
        <taxon>Motilibacter</taxon>
    </lineage>
</organism>
<dbReference type="Pfam" id="PF13279">
    <property type="entry name" value="4HBT_2"/>
    <property type="match status" value="1"/>
</dbReference>
<sequence>MTRHVFRCPVRWRDLDAYQHVNNTAFLGFLEEARISLLRGHEAPSGAGRAGIVVSRHEIDYLAPLSWTPDGIDVEVWVTRLGAVSFHLGYVVRDEERVYARARSVMVAYDLEARGPRRLTAAETQLLGAVLEEED</sequence>
<name>A0ABX0GXS7_9ACTN</name>
<dbReference type="InterPro" id="IPR029069">
    <property type="entry name" value="HotDog_dom_sf"/>
</dbReference>
<dbReference type="Proteomes" id="UP000800981">
    <property type="component" value="Unassembled WGS sequence"/>
</dbReference>
<dbReference type="SUPFAM" id="SSF54637">
    <property type="entry name" value="Thioesterase/thiol ester dehydrase-isomerase"/>
    <property type="match status" value="1"/>
</dbReference>
<dbReference type="PANTHER" id="PTHR31793">
    <property type="entry name" value="4-HYDROXYBENZOYL-COA THIOESTERASE FAMILY MEMBER"/>
    <property type="match status" value="1"/>
</dbReference>